<name>A0ABW9UST4_CHLPH</name>
<proteinExistence type="inferred from homology"/>
<evidence type="ECO:0000256" key="2">
    <source>
        <dbReference type="ARBA" id="ARBA00022908"/>
    </source>
</evidence>
<dbReference type="CDD" id="cd00801">
    <property type="entry name" value="INT_P4_C"/>
    <property type="match status" value="1"/>
</dbReference>
<keyword evidence="3 5" id="KW-0238">DNA-binding</keyword>
<organism evidence="8 9">
    <name type="scientific">Chlorobium phaeovibrioides</name>
    <dbReference type="NCBI Taxonomy" id="1094"/>
    <lineage>
        <taxon>Bacteria</taxon>
        <taxon>Pseudomonadati</taxon>
        <taxon>Chlorobiota</taxon>
        <taxon>Chlorobiia</taxon>
        <taxon>Chlorobiales</taxon>
        <taxon>Chlorobiaceae</taxon>
        <taxon>Chlorobium/Pelodictyon group</taxon>
        <taxon>Chlorobium</taxon>
    </lineage>
</organism>
<evidence type="ECO:0000313" key="8">
    <source>
        <dbReference type="EMBL" id="MWV55337.1"/>
    </source>
</evidence>
<dbReference type="EMBL" id="WUBZ01000120">
    <property type="protein sequence ID" value="MWV55337.1"/>
    <property type="molecule type" value="Genomic_DNA"/>
</dbReference>
<keyword evidence="9" id="KW-1185">Reference proteome</keyword>
<evidence type="ECO:0000259" key="6">
    <source>
        <dbReference type="PROSITE" id="PS51898"/>
    </source>
</evidence>
<dbReference type="Pfam" id="PF13356">
    <property type="entry name" value="Arm-DNA-bind_3"/>
    <property type="match status" value="1"/>
</dbReference>
<dbReference type="PANTHER" id="PTHR30629">
    <property type="entry name" value="PROPHAGE INTEGRASE"/>
    <property type="match status" value="1"/>
</dbReference>
<dbReference type="InterPro" id="IPR002104">
    <property type="entry name" value="Integrase_catalytic"/>
</dbReference>
<dbReference type="InterPro" id="IPR044068">
    <property type="entry name" value="CB"/>
</dbReference>
<sequence length="439" mass="49554">MPKKIAPLSALQVKAAKPTDKTQALFDGGGLYLEIGCAKFSGDKELPSSKSWKMKYRHQGKACKISIGKYPDVSLEEARLRRQGIKAQLAQGISPMDDRRRVIQESAVAGVVKDAFEAIAEEWMRVTKGDWAEGYYRTVKSRLHQDAYPVIGSMSINEITTQDVLRALRIVEDRGSLESARRVRLHISQVFDYASIIGVEGLIGNPATGLNKALQSPETKHMAAITDKEELARLLQDIERYQGGYTTKCALRLGPMLFVRPGELRHAKWADIDLDDAVWNMPVEDLKLTKAEKSRRKGQVHTVPLAKQAVDILTALHLFTGRHQYVFAGRNGRPMSNNTVLNALRSMGWSKEMVTGHGFRATARTMLDEDLGWRVDIIEHQLAHAVKDANGRAYNRTSFLQDRREMMQVWADFLDRLKTIRDKDEKGGEKRRKKPIISY</sequence>
<evidence type="ECO:0000313" key="9">
    <source>
        <dbReference type="Proteomes" id="UP000489351"/>
    </source>
</evidence>
<evidence type="ECO:0000259" key="7">
    <source>
        <dbReference type="PROSITE" id="PS51900"/>
    </source>
</evidence>
<dbReference type="InterPro" id="IPR038488">
    <property type="entry name" value="Integrase_DNA-bd_sf"/>
</dbReference>
<dbReference type="PROSITE" id="PS51900">
    <property type="entry name" value="CB"/>
    <property type="match status" value="1"/>
</dbReference>
<comment type="similarity">
    <text evidence="1">Belongs to the 'phage' integrase family.</text>
</comment>
<dbReference type="InterPro" id="IPR010998">
    <property type="entry name" value="Integrase_recombinase_N"/>
</dbReference>
<dbReference type="InterPro" id="IPR053876">
    <property type="entry name" value="Phage_int_M"/>
</dbReference>
<dbReference type="Pfam" id="PF22022">
    <property type="entry name" value="Phage_int_M"/>
    <property type="match status" value="1"/>
</dbReference>
<comment type="caution">
    <text evidence="8">The sequence shown here is derived from an EMBL/GenBank/DDBJ whole genome shotgun (WGS) entry which is preliminary data.</text>
</comment>
<evidence type="ECO:0000256" key="5">
    <source>
        <dbReference type="PROSITE-ProRule" id="PRU01248"/>
    </source>
</evidence>
<evidence type="ECO:0000256" key="3">
    <source>
        <dbReference type="ARBA" id="ARBA00023125"/>
    </source>
</evidence>
<evidence type="ECO:0000256" key="4">
    <source>
        <dbReference type="ARBA" id="ARBA00023172"/>
    </source>
</evidence>
<gene>
    <name evidence="8" type="ORF">GJ685_09810</name>
</gene>
<accession>A0ABW9UST4</accession>
<dbReference type="PANTHER" id="PTHR30629:SF2">
    <property type="entry name" value="PROPHAGE INTEGRASE INTS-RELATED"/>
    <property type="match status" value="1"/>
</dbReference>
<dbReference type="InterPro" id="IPR050808">
    <property type="entry name" value="Phage_Integrase"/>
</dbReference>
<dbReference type="InterPro" id="IPR013762">
    <property type="entry name" value="Integrase-like_cat_sf"/>
</dbReference>
<keyword evidence="2" id="KW-0229">DNA integration</keyword>
<dbReference type="Gene3D" id="1.10.150.130">
    <property type="match status" value="1"/>
</dbReference>
<dbReference type="Gene3D" id="3.30.160.390">
    <property type="entry name" value="Integrase, DNA-binding domain"/>
    <property type="match status" value="1"/>
</dbReference>
<keyword evidence="4" id="KW-0233">DNA recombination</keyword>
<protein>
    <submittedName>
        <fullName evidence="8">Integrase arm-type DNA-binding domain-containing protein</fullName>
    </submittedName>
</protein>
<dbReference type="SUPFAM" id="SSF56349">
    <property type="entry name" value="DNA breaking-rejoining enzymes"/>
    <property type="match status" value="1"/>
</dbReference>
<dbReference type="Pfam" id="PF00589">
    <property type="entry name" value="Phage_integrase"/>
    <property type="match status" value="1"/>
</dbReference>
<dbReference type="Proteomes" id="UP000489351">
    <property type="component" value="Unassembled WGS sequence"/>
</dbReference>
<dbReference type="InterPro" id="IPR025166">
    <property type="entry name" value="Integrase_DNA_bind_dom"/>
</dbReference>
<dbReference type="InterPro" id="IPR011010">
    <property type="entry name" value="DNA_brk_join_enz"/>
</dbReference>
<dbReference type="RefSeq" id="WP_160460436.1">
    <property type="nucleotide sequence ID" value="NZ_WUBZ01000120.1"/>
</dbReference>
<evidence type="ECO:0000256" key="1">
    <source>
        <dbReference type="ARBA" id="ARBA00008857"/>
    </source>
</evidence>
<reference evidence="8 9" key="1">
    <citation type="submission" date="2019-11" db="EMBL/GenBank/DDBJ databases">
        <title>Green- and brown-colored morphotypes of Chlorobia in the stratified aquatic ecosystems of Kandalaksha Gulf (White Sea): A model for study of the accessory genome evolution.</title>
        <authorList>
            <person name="Grouzdev D.S."/>
        </authorList>
    </citation>
    <scope>NUCLEOTIDE SEQUENCE [LARGE SCALE GENOMIC DNA]</scope>
    <source>
        <strain evidence="8 9">ZM</strain>
    </source>
</reference>
<dbReference type="PROSITE" id="PS51898">
    <property type="entry name" value="TYR_RECOMBINASE"/>
    <property type="match status" value="1"/>
</dbReference>
<dbReference type="GO" id="GO:0003677">
    <property type="term" value="F:DNA binding"/>
    <property type="evidence" value="ECO:0007669"/>
    <property type="project" value="UniProtKB-KW"/>
</dbReference>
<feature type="domain" description="Core-binding (CB)" evidence="7">
    <location>
        <begin position="114"/>
        <end position="195"/>
    </location>
</feature>
<feature type="domain" description="Tyr recombinase" evidence="6">
    <location>
        <begin position="220"/>
        <end position="407"/>
    </location>
</feature>
<dbReference type="Gene3D" id="1.10.443.10">
    <property type="entry name" value="Intergrase catalytic core"/>
    <property type="match status" value="1"/>
</dbReference>